<comment type="caution">
    <text evidence="2">The sequence shown here is derived from an EMBL/GenBank/DDBJ whole genome shotgun (WGS) entry which is preliminary data.</text>
</comment>
<evidence type="ECO:0000313" key="3">
    <source>
        <dbReference type="Proteomes" id="UP000297910"/>
    </source>
</evidence>
<evidence type="ECO:0000256" key="1">
    <source>
        <dbReference type="SAM" id="MobiDB-lite"/>
    </source>
</evidence>
<name>A0A4Z1FCA7_9HELO</name>
<accession>A0A4Z1FCA7</accession>
<gene>
    <name evidence="2" type="ORF">BPAE_0295g00150</name>
</gene>
<feature type="compositionally biased region" description="Basic and acidic residues" evidence="1">
    <location>
        <begin position="109"/>
        <end position="120"/>
    </location>
</feature>
<dbReference type="EMBL" id="PQXI01000294">
    <property type="protein sequence ID" value="TGO20452.1"/>
    <property type="molecule type" value="Genomic_DNA"/>
</dbReference>
<dbReference type="Proteomes" id="UP000297910">
    <property type="component" value="Unassembled WGS sequence"/>
</dbReference>
<feature type="compositionally biased region" description="Polar residues" evidence="1">
    <location>
        <begin position="149"/>
        <end position="159"/>
    </location>
</feature>
<keyword evidence="3" id="KW-1185">Reference proteome</keyword>
<feature type="region of interest" description="Disordered" evidence="1">
    <location>
        <begin position="1"/>
        <end position="22"/>
    </location>
</feature>
<sequence>MPVPPKVISPIPPNPRSVWHPPSPPSLMGGGGAMLQYDWLRQQSALRDRPQAPPTVRPNGNIFPSFIRADRPSAPAHDAVLHAYISDLEEKLMAAHRLFVQRSKELEATPPAHKDYEARKATATSAQEALSNMPPSSPGDMELDDGASHPQTAQSTTGLTDVLGGTKLAPSSAQGP</sequence>
<dbReference type="AlphaFoldDB" id="A0A4Z1FCA7"/>
<feature type="compositionally biased region" description="Polar residues" evidence="1">
    <location>
        <begin position="122"/>
        <end position="134"/>
    </location>
</feature>
<feature type="region of interest" description="Disordered" evidence="1">
    <location>
        <begin position="109"/>
        <end position="176"/>
    </location>
</feature>
<reference evidence="2 3" key="1">
    <citation type="submission" date="2017-12" db="EMBL/GenBank/DDBJ databases">
        <title>Comparative genomics of Botrytis spp.</title>
        <authorList>
            <person name="Valero-Jimenez C.A."/>
            <person name="Tapia P."/>
            <person name="Veloso J."/>
            <person name="Silva-Moreno E."/>
            <person name="Staats M."/>
            <person name="Valdes J.H."/>
            <person name="Van Kan J.A.L."/>
        </authorList>
    </citation>
    <scope>NUCLEOTIDE SEQUENCE [LARGE SCALE GENOMIC DNA]</scope>
    <source>
        <strain evidence="2 3">Bp0003</strain>
    </source>
</reference>
<protein>
    <submittedName>
        <fullName evidence="2">Uncharacterized protein</fullName>
    </submittedName>
</protein>
<proteinExistence type="predicted"/>
<organism evidence="2 3">
    <name type="scientific">Botrytis paeoniae</name>
    <dbReference type="NCBI Taxonomy" id="278948"/>
    <lineage>
        <taxon>Eukaryota</taxon>
        <taxon>Fungi</taxon>
        <taxon>Dikarya</taxon>
        <taxon>Ascomycota</taxon>
        <taxon>Pezizomycotina</taxon>
        <taxon>Leotiomycetes</taxon>
        <taxon>Helotiales</taxon>
        <taxon>Sclerotiniaceae</taxon>
        <taxon>Botrytis</taxon>
    </lineage>
</organism>
<evidence type="ECO:0000313" key="2">
    <source>
        <dbReference type="EMBL" id="TGO20452.1"/>
    </source>
</evidence>